<dbReference type="GO" id="GO:0005840">
    <property type="term" value="C:ribosome"/>
    <property type="evidence" value="ECO:0007669"/>
    <property type="project" value="UniProtKB-KW"/>
</dbReference>
<dbReference type="InterPro" id="IPR014721">
    <property type="entry name" value="Ribsml_uS5_D2-typ_fold_subgr"/>
</dbReference>
<dbReference type="GO" id="GO:0003723">
    <property type="term" value="F:RNA binding"/>
    <property type="evidence" value="ECO:0007669"/>
    <property type="project" value="InterPro"/>
</dbReference>
<feature type="transmembrane region" description="Helical" evidence="6">
    <location>
        <begin position="31"/>
        <end position="55"/>
    </location>
</feature>
<dbReference type="InterPro" id="IPR020568">
    <property type="entry name" value="Ribosomal_Su5_D2-typ_SF"/>
</dbReference>
<accession>A0A5C1H8F6</accession>
<dbReference type="PANTHER" id="PTHR48277:SF1">
    <property type="entry name" value="MITOCHONDRIAL RIBOSOMAL PROTEIN S5"/>
    <property type="match status" value="1"/>
</dbReference>
<dbReference type="EMBL" id="MK573210">
    <property type="protein sequence ID" value="QEM01887.1"/>
    <property type="molecule type" value="Genomic_DNA"/>
</dbReference>
<evidence type="ECO:0000256" key="2">
    <source>
        <dbReference type="ARBA" id="ARBA00022980"/>
    </source>
</evidence>
<organism evidence="8">
    <name type="scientific">Nephromyces sp. ex Molgula occidentalis</name>
    <dbReference type="NCBI Taxonomy" id="2544991"/>
    <lineage>
        <taxon>Eukaryota</taxon>
        <taxon>Sar</taxon>
        <taxon>Alveolata</taxon>
        <taxon>Apicomplexa</taxon>
        <taxon>Aconoidasida</taxon>
        <taxon>Nephromycida</taxon>
        <taxon>Nephromyces</taxon>
    </lineage>
</organism>
<dbReference type="Pfam" id="PF00333">
    <property type="entry name" value="Ribosomal_S5"/>
    <property type="match status" value="1"/>
</dbReference>
<dbReference type="GO" id="GO:0006412">
    <property type="term" value="P:translation"/>
    <property type="evidence" value="ECO:0007669"/>
    <property type="project" value="InterPro"/>
</dbReference>
<evidence type="ECO:0000256" key="6">
    <source>
        <dbReference type="SAM" id="Phobius"/>
    </source>
</evidence>
<dbReference type="Gene3D" id="3.30.230.10">
    <property type="match status" value="1"/>
</dbReference>
<evidence type="ECO:0000256" key="4">
    <source>
        <dbReference type="PROSITE-ProRule" id="PRU00268"/>
    </source>
</evidence>
<keyword evidence="3 4" id="KW-0687">Ribonucleoprotein</keyword>
<dbReference type="GO" id="GO:1990904">
    <property type="term" value="C:ribonucleoprotein complex"/>
    <property type="evidence" value="ECO:0007669"/>
    <property type="project" value="UniProtKB-UniRule"/>
</dbReference>
<dbReference type="InterPro" id="IPR005324">
    <property type="entry name" value="Ribosomal_uS5_C"/>
</dbReference>
<dbReference type="InterPro" id="IPR013810">
    <property type="entry name" value="Ribosomal_uS5_N"/>
</dbReference>
<dbReference type="InterPro" id="IPR000851">
    <property type="entry name" value="Ribosomal_uS5"/>
</dbReference>
<evidence type="ECO:0000256" key="1">
    <source>
        <dbReference type="ARBA" id="ARBA00008945"/>
    </source>
</evidence>
<dbReference type="SUPFAM" id="SSF54768">
    <property type="entry name" value="dsRNA-binding domain-like"/>
    <property type="match status" value="1"/>
</dbReference>
<keyword evidence="2 4" id="KW-0689">Ribosomal protein</keyword>
<reference evidence="8" key="1">
    <citation type="journal article" date="2019" name="Genome Biol. Evol.">
        <title>Nephromyces represents a diverse and novel lineage of the Apicomplexa that has retained apicoplasts.</title>
        <authorList>
            <person name="Munoz-Gomez S.A."/>
            <person name="Durnin K."/>
            <person name="Eme L."/>
            <person name="Paight C."/>
            <person name="Lane C.E."/>
            <person name="Saffo M.B."/>
            <person name="Slamovits C.H."/>
        </authorList>
    </citation>
    <scope>NUCLEOTIDE SEQUENCE</scope>
    <source>
        <strain evidence="8">705</strain>
    </source>
</reference>
<dbReference type="Pfam" id="PF03719">
    <property type="entry name" value="Ribosomal_S5_C"/>
    <property type="match status" value="1"/>
</dbReference>
<comment type="similarity">
    <text evidence="1 5">Belongs to the universal ribosomal protein uS5 family.</text>
</comment>
<dbReference type="PROSITE" id="PS50881">
    <property type="entry name" value="S5_DSRBD"/>
    <property type="match status" value="1"/>
</dbReference>
<feature type="domain" description="S5 DRBM" evidence="7">
    <location>
        <begin position="110"/>
        <end position="173"/>
    </location>
</feature>
<protein>
    <submittedName>
        <fullName evidence="8">30S ribosomal protein S5</fullName>
    </submittedName>
</protein>
<dbReference type="Gene3D" id="3.30.160.20">
    <property type="match status" value="1"/>
</dbReference>
<dbReference type="PANTHER" id="PTHR48277">
    <property type="entry name" value="MITOCHONDRIAL RIBOSOMAL PROTEIN S5"/>
    <property type="match status" value="1"/>
</dbReference>
<evidence type="ECO:0000256" key="3">
    <source>
        <dbReference type="ARBA" id="ARBA00023274"/>
    </source>
</evidence>
<dbReference type="GO" id="GO:0003735">
    <property type="term" value="F:structural constituent of ribosome"/>
    <property type="evidence" value="ECO:0007669"/>
    <property type="project" value="UniProtKB-UniRule"/>
</dbReference>
<keyword evidence="6" id="KW-1133">Transmembrane helix</keyword>
<evidence type="ECO:0000313" key="8">
    <source>
        <dbReference type="EMBL" id="QEM01887.1"/>
    </source>
</evidence>
<proteinExistence type="inferred from homology"/>
<gene>
    <name evidence="8" type="primary">rps5</name>
</gene>
<name>A0A5C1H8F6_9APIC</name>
<sequence length="282" mass="33582">MLLYIKFNNKNFSSIKTKGDLKNKFTSFIKFNYLTFSILEFKFLLYIYLKIIILFNNYNKFYLIQNLFKLLDILIINKILYLGKFQKNYLNFQKYKFTYEVNLSKSLNEIKYKILDIQKISKTTKKGRTKKFKIILVSGNYNLWFGIGVGKHLNFNEAVEKAYKKSLMNIYKINLENLKNISNIKKIKFKQSKLFFRIRSNLKFNIKSSSLFKSIFELAGIKNITLKIIGSRNKLNSIKVFLQLLKLSNNFNNISYLSDTYVENINTFLNLNNILNWFLLKT</sequence>
<evidence type="ECO:0000256" key="5">
    <source>
        <dbReference type="RuleBase" id="RU003823"/>
    </source>
</evidence>
<dbReference type="AlphaFoldDB" id="A0A5C1H8F6"/>
<dbReference type="SUPFAM" id="SSF54211">
    <property type="entry name" value="Ribosomal protein S5 domain 2-like"/>
    <property type="match status" value="1"/>
</dbReference>
<keyword evidence="6" id="KW-0472">Membrane</keyword>
<keyword evidence="6" id="KW-0812">Transmembrane</keyword>
<evidence type="ECO:0000259" key="7">
    <source>
        <dbReference type="PROSITE" id="PS50881"/>
    </source>
</evidence>